<gene>
    <name evidence="6" type="ORF">I8U20_02040</name>
</gene>
<dbReference type="SUPFAM" id="SSF102705">
    <property type="entry name" value="NIF3 (NGG1p interacting factor 3)-like"/>
    <property type="match status" value="1"/>
</dbReference>
<name>A0A8I1ADK5_THEIN</name>
<feature type="binding site" evidence="5">
    <location>
        <position position="66"/>
    </location>
    <ligand>
        <name>a divalent metal cation</name>
        <dbReference type="ChEBI" id="CHEBI:60240"/>
        <label>1</label>
    </ligand>
</feature>
<dbReference type="GO" id="GO:0005737">
    <property type="term" value="C:cytoplasm"/>
    <property type="evidence" value="ECO:0007669"/>
    <property type="project" value="TreeGrafter"/>
</dbReference>
<dbReference type="PIRSF" id="PIRSF037489">
    <property type="entry name" value="UCP037489_NIF3_YqfO"/>
    <property type="match status" value="1"/>
</dbReference>
<dbReference type="NCBIfam" id="TIGR00486">
    <property type="entry name" value="YbgI_SA1388"/>
    <property type="match status" value="1"/>
</dbReference>
<evidence type="ECO:0000256" key="5">
    <source>
        <dbReference type="PIRSR" id="PIRSR602678-1"/>
    </source>
</evidence>
<evidence type="ECO:0000256" key="2">
    <source>
        <dbReference type="ARBA" id="ARBA00022112"/>
    </source>
</evidence>
<feature type="binding site" evidence="5">
    <location>
        <position position="67"/>
    </location>
    <ligand>
        <name>a divalent metal cation</name>
        <dbReference type="ChEBI" id="CHEBI:60240"/>
        <label>1</label>
    </ligand>
</feature>
<dbReference type="Proteomes" id="UP000633619">
    <property type="component" value="Unassembled WGS sequence"/>
</dbReference>
<evidence type="ECO:0000256" key="1">
    <source>
        <dbReference type="ARBA" id="ARBA00006964"/>
    </source>
</evidence>
<feature type="binding site" evidence="5">
    <location>
        <position position="331"/>
    </location>
    <ligand>
        <name>a divalent metal cation</name>
        <dbReference type="ChEBI" id="CHEBI:60240"/>
        <label>1</label>
    </ligand>
</feature>
<accession>A0A8I1ADK5</accession>
<sequence length="369" mass="40712">MSVRGVDLIKAMESYAPSALAVEKDRIGLQVGDPQAEVRKVLVTLDVNEEVVDEAIRIGANWIVAHHAVIFHPLKEIRTDEPAGRMFAKLLAHGIHVYIAHTNLDAAVGGVNDALADRLGLTDTRVLIGYKQDALKKLVVTVPVDHHEAVLNAISEAGAGWIGNYSHCTFNVEGTGTFLPRDGANPFIGKTGELEKVKEIRLETVMPASIEKRVLEAMFKAHPYEEVAYDIYPLDLKGEPLGFGRIGSLPETMKLDEFARFVKDAFECDGVRVVGNPDKEIRKVAILGGSGGRYLRDVKRQGADVYITGDVDYHTAQEVIDLGISLVDPGHHVEHWVVPYVCKELEKRLNRQVPVEPSKVNTNPFRFCV</sequence>
<organism evidence="6 7">
    <name type="scientific">Thermoactinomyces intermedius</name>
    <dbReference type="NCBI Taxonomy" id="2024"/>
    <lineage>
        <taxon>Bacteria</taxon>
        <taxon>Bacillati</taxon>
        <taxon>Bacillota</taxon>
        <taxon>Bacilli</taxon>
        <taxon>Bacillales</taxon>
        <taxon>Thermoactinomycetaceae</taxon>
        <taxon>Thermoactinomyces</taxon>
    </lineage>
</organism>
<dbReference type="Gene3D" id="3.40.1390.30">
    <property type="entry name" value="NIF3 (NGG1p interacting factor 3)-like"/>
    <property type="match status" value="1"/>
</dbReference>
<dbReference type="InterPro" id="IPR017221">
    <property type="entry name" value="DUF34/NIF3_bac"/>
</dbReference>
<dbReference type="FunFam" id="3.40.1390.30:FF:000001">
    <property type="entry name" value="GTP cyclohydrolase 1 type 2"/>
    <property type="match status" value="1"/>
</dbReference>
<dbReference type="InterPro" id="IPR015867">
    <property type="entry name" value="N-reg_PII/ATP_PRibTrfase_C"/>
</dbReference>
<feature type="binding site" evidence="5">
    <location>
        <position position="334"/>
    </location>
    <ligand>
        <name>a divalent metal cation</name>
        <dbReference type="ChEBI" id="CHEBI:60240"/>
        <label>1</label>
    </ligand>
</feature>
<dbReference type="Pfam" id="PF01784">
    <property type="entry name" value="DUF34_NIF3"/>
    <property type="match status" value="1"/>
</dbReference>
<feature type="binding site" evidence="5">
    <location>
        <position position="105"/>
    </location>
    <ligand>
        <name>a divalent metal cation</name>
        <dbReference type="ChEBI" id="CHEBI:60240"/>
        <label>1</label>
    </ligand>
</feature>
<dbReference type="InterPro" id="IPR036069">
    <property type="entry name" value="DUF34/NIF3_sf"/>
</dbReference>
<protein>
    <recommendedName>
        <fullName evidence="2 4">GTP cyclohydrolase 1 type 2 homolog</fullName>
    </recommendedName>
</protein>
<dbReference type="PANTHER" id="PTHR13799:SF14">
    <property type="entry name" value="GTP CYCLOHYDROLASE 1 TYPE 2 HOMOLOG"/>
    <property type="match status" value="1"/>
</dbReference>
<evidence type="ECO:0000313" key="6">
    <source>
        <dbReference type="EMBL" id="MBH8594108.1"/>
    </source>
</evidence>
<dbReference type="PANTHER" id="PTHR13799">
    <property type="entry name" value="NGG1 INTERACTING FACTOR 3"/>
    <property type="match status" value="1"/>
</dbReference>
<proteinExistence type="inferred from homology"/>
<evidence type="ECO:0000256" key="4">
    <source>
        <dbReference type="PIRNR" id="PIRNR037489"/>
    </source>
</evidence>
<dbReference type="Gene3D" id="3.30.70.120">
    <property type="match status" value="1"/>
</dbReference>
<evidence type="ECO:0000256" key="3">
    <source>
        <dbReference type="ARBA" id="ARBA00022723"/>
    </source>
</evidence>
<reference evidence="6 7" key="1">
    <citation type="submission" date="2020-12" db="EMBL/GenBank/DDBJ databases">
        <title>WGS of Thermoactinomyces spp.</title>
        <authorList>
            <person name="Cheng K."/>
        </authorList>
    </citation>
    <scope>NUCLEOTIDE SEQUENCE [LARGE SCALE GENOMIC DNA]</scope>
    <source>
        <strain evidence="7">CICC 10671\DSM 43846</strain>
    </source>
</reference>
<comment type="caution">
    <text evidence="6">The sequence shown here is derived from an EMBL/GenBank/DDBJ whole genome shotgun (WGS) entry which is preliminary data.</text>
</comment>
<dbReference type="FunFam" id="3.30.70.120:FF:000006">
    <property type="entry name" value="GTP cyclohydrolase 1 type 2 homolog"/>
    <property type="match status" value="1"/>
</dbReference>
<keyword evidence="7" id="KW-1185">Reference proteome</keyword>
<keyword evidence="3 4" id="KW-0479">Metal-binding</keyword>
<comment type="similarity">
    <text evidence="1 4">Belongs to the GTP cyclohydrolase I type 2/NIF3 family.</text>
</comment>
<dbReference type="EMBL" id="JAECVW010000001">
    <property type="protein sequence ID" value="MBH8594108.1"/>
    <property type="molecule type" value="Genomic_DNA"/>
</dbReference>
<dbReference type="AlphaFoldDB" id="A0A8I1ADK5"/>
<dbReference type="RefSeq" id="WP_181730919.1">
    <property type="nucleotide sequence ID" value="NZ_JACEIR010000001.1"/>
</dbReference>
<evidence type="ECO:0000313" key="7">
    <source>
        <dbReference type="Proteomes" id="UP000633619"/>
    </source>
</evidence>
<dbReference type="GO" id="GO:0046872">
    <property type="term" value="F:metal ion binding"/>
    <property type="evidence" value="ECO:0007669"/>
    <property type="project" value="UniProtKB-UniRule"/>
</dbReference>
<dbReference type="InterPro" id="IPR002678">
    <property type="entry name" value="DUF34/NIF3"/>
</dbReference>